<dbReference type="Proteomes" id="UP001642464">
    <property type="component" value="Unassembled WGS sequence"/>
</dbReference>
<dbReference type="EMBL" id="CAXAMM010030102">
    <property type="protein sequence ID" value="CAK9065936.1"/>
    <property type="molecule type" value="Genomic_DNA"/>
</dbReference>
<sequence>LAPQPTAQQTNAQQRCKVSVAQSDLGVVGAPCIIWSTYGLQEGWKTKNVGVVRAHNASIRFQQKTAISIHENVVGYDEARP</sequence>
<proteinExistence type="predicted"/>
<organism evidence="2 3">
    <name type="scientific">Durusdinium trenchii</name>
    <dbReference type="NCBI Taxonomy" id="1381693"/>
    <lineage>
        <taxon>Eukaryota</taxon>
        <taxon>Sar</taxon>
        <taxon>Alveolata</taxon>
        <taxon>Dinophyceae</taxon>
        <taxon>Suessiales</taxon>
        <taxon>Symbiodiniaceae</taxon>
        <taxon>Durusdinium</taxon>
    </lineage>
</organism>
<accession>A0ABP0NQ67</accession>
<protein>
    <submittedName>
        <fullName evidence="2">Uncharacterized protein</fullName>
    </submittedName>
</protein>
<gene>
    <name evidence="1" type="ORF">SCF082_LOCUS33536</name>
    <name evidence="2" type="ORF">SCF082_LOCUS33654</name>
</gene>
<dbReference type="EMBL" id="CAXAMM010029957">
    <property type="protein sequence ID" value="CAK9065589.1"/>
    <property type="molecule type" value="Genomic_DNA"/>
</dbReference>
<evidence type="ECO:0000313" key="1">
    <source>
        <dbReference type="EMBL" id="CAK9065589.1"/>
    </source>
</evidence>
<evidence type="ECO:0000313" key="2">
    <source>
        <dbReference type="EMBL" id="CAK9065936.1"/>
    </source>
</evidence>
<name>A0ABP0NQ67_9DINO</name>
<comment type="caution">
    <text evidence="2">The sequence shown here is derived from an EMBL/GenBank/DDBJ whole genome shotgun (WGS) entry which is preliminary data.</text>
</comment>
<feature type="non-terminal residue" evidence="2">
    <location>
        <position position="1"/>
    </location>
</feature>
<keyword evidence="3" id="KW-1185">Reference proteome</keyword>
<reference evidence="2 3" key="1">
    <citation type="submission" date="2024-02" db="EMBL/GenBank/DDBJ databases">
        <authorList>
            <person name="Chen Y."/>
            <person name="Shah S."/>
            <person name="Dougan E. K."/>
            <person name="Thang M."/>
            <person name="Chan C."/>
        </authorList>
    </citation>
    <scope>NUCLEOTIDE SEQUENCE [LARGE SCALE GENOMIC DNA]</scope>
</reference>
<evidence type="ECO:0000313" key="3">
    <source>
        <dbReference type="Proteomes" id="UP001642464"/>
    </source>
</evidence>